<dbReference type="AlphaFoldDB" id="A0A1L1PE58"/>
<reference evidence="2" key="1">
    <citation type="submission" date="2014-02" db="EMBL/GenBank/DDBJ databases">
        <authorList>
            <person name="Gan H."/>
        </authorList>
    </citation>
    <scope>NUCLEOTIDE SEQUENCE [LARGE SCALE GENOMIC DNA]</scope>
    <source>
        <strain evidence="2">S1</strain>
    </source>
</reference>
<evidence type="ECO:0000313" key="1">
    <source>
        <dbReference type="EMBL" id="CDN87094.1"/>
    </source>
</evidence>
<accession>A0A1L1PE58</accession>
<sequence>MTLEPGGRLAWVCRRAQALLLRRWPEGGVVYDAADGSLSAVSPVAAELIERLLDGQPADAEALAQHLLQAAPEPEDIDGVNQHLAQFEHMGFIERIPS</sequence>
<evidence type="ECO:0000313" key="2">
    <source>
        <dbReference type="Proteomes" id="UP000028878"/>
    </source>
</evidence>
<name>A0A1L1PE58_HYDIT</name>
<protein>
    <submittedName>
        <fullName evidence="1">Uncharacterized protein</fullName>
    </submittedName>
</protein>
<gene>
    <name evidence="1" type="ORF">BN948_01513</name>
</gene>
<dbReference type="EMBL" id="CCAE010000008">
    <property type="protein sequence ID" value="CDN87094.1"/>
    <property type="molecule type" value="Genomic_DNA"/>
</dbReference>
<organism evidence="1 2">
    <name type="scientific">Hydrogenophaga intermedia</name>
    <dbReference type="NCBI Taxonomy" id="65786"/>
    <lineage>
        <taxon>Bacteria</taxon>
        <taxon>Pseudomonadati</taxon>
        <taxon>Pseudomonadota</taxon>
        <taxon>Betaproteobacteria</taxon>
        <taxon>Burkholderiales</taxon>
        <taxon>Comamonadaceae</taxon>
        <taxon>Hydrogenophaga</taxon>
    </lineage>
</organism>
<dbReference type="Proteomes" id="UP000028878">
    <property type="component" value="Unassembled WGS sequence"/>
</dbReference>
<reference evidence="2" key="2">
    <citation type="submission" date="2014-11" db="EMBL/GenBank/DDBJ databases">
        <title>Draft genome sequence of Hydrogenophaga intermedia S1.</title>
        <authorList>
            <person name="Gan H.M."/>
            <person name="Chew T.H."/>
            <person name="Stolz A."/>
        </authorList>
    </citation>
    <scope>NUCLEOTIDE SEQUENCE [LARGE SCALE GENOMIC DNA]</scope>
    <source>
        <strain evidence="2">S1</strain>
    </source>
</reference>
<proteinExistence type="predicted"/>
<keyword evidence="2" id="KW-1185">Reference proteome</keyword>